<evidence type="ECO:0000313" key="2">
    <source>
        <dbReference type="EMBL" id="SUE15248.1"/>
    </source>
</evidence>
<protein>
    <submittedName>
        <fullName evidence="2">Protein of uncharacterized function (DUF559)</fullName>
    </submittedName>
</protein>
<reference evidence="2 3" key="1">
    <citation type="submission" date="2018-06" db="EMBL/GenBank/DDBJ databases">
        <authorList>
            <consortium name="Pathogen Informatics"/>
            <person name="Doyle S."/>
        </authorList>
    </citation>
    <scope>NUCLEOTIDE SEQUENCE [LARGE SCALE GENOMIC DNA]</scope>
    <source>
        <strain evidence="2 3">NCTC13296</strain>
    </source>
</reference>
<dbReference type="Proteomes" id="UP000254569">
    <property type="component" value="Unassembled WGS sequence"/>
</dbReference>
<dbReference type="PANTHER" id="PTHR38590">
    <property type="entry name" value="BLL0828 PROTEIN"/>
    <property type="match status" value="1"/>
</dbReference>
<dbReference type="PANTHER" id="PTHR38590:SF1">
    <property type="entry name" value="BLL0828 PROTEIN"/>
    <property type="match status" value="1"/>
</dbReference>
<dbReference type="InterPro" id="IPR007569">
    <property type="entry name" value="DUF559"/>
</dbReference>
<dbReference type="InterPro" id="IPR047216">
    <property type="entry name" value="Endonuclease_DUF559_bact"/>
</dbReference>
<evidence type="ECO:0000313" key="3">
    <source>
        <dbReference type="Proteomes" id="UP000254569"/>
    </source>
</evidence>
<dbReference type="SUPFAM" id="SSF52980">
    <property type="entry name" value="Restriction endonuclease-like"/>
    <property type="match status" value="1"/>
</dbReference>
<gene>
    <name evidence="2" type="ORF">NCTC13296_02106</name>
</gene>
<dbReference type="AlphaFoldDB" id="A0A379M131"/>
<accession>A0A379M131</accession>
<proteinExistence type="predicted"/>
<evidence type="ECO:0000259" key="1">
    <source>
        <dbReference type="Pfam" id="PF04480"/>
    </source>
</evidence>
<dbReference type="InterPro" id="IPR011335">
    <property type="entry name" value="Restrct_endonuc-II-like"/>
</dbReference>
<dbReference type="Gene3D" id="3.40.960.10">
    <property type="entry name" value="VSR Endonuclease"/>
    <property type="match status" value="1"/>
</dbReference>
<keyword evidence="3" id="KW-1185">Reference proteome</keyword>
<sequence>MPGMYNSLLMGGVTEQCGIWSMLPTDRVVSVRAARTLLEALDTRPESAPVVSTCQVAGNSVGEIVDSVLDELEAAARGLFPAWLPGAEVLTGRSALDIRAVRVLSRKLSSTTRHFGPFVSDLAVAALLGKRMTAGRFARETRAAGLTRILAESYPCPGIALLVVGPTDADPNRQRILASACEWLSDHTPAAVWIAGEAIPDIDRFPEIVLPRPEAPHTTDDLLSDRTRLRYPAPVGRPHPGSAAEQKLERALETCEWATGRRWNMPYRTSPLRPPIRMDLIWPDARCVVEVDGDDHRLRHKYAADRTRDVQLQLDGFGVLRFTNEQVLDDVATVLVAIEQFLTDRRREQNTLLATTTKGLAQ</sequence>
<dbReference type="EMBL" id="UGVI01000001">
    <property type="protein sequence ID" value="SUE15248.1"/>
    <property type="molecule type" value="Genomic_DNA"/>
</dbReference>
<dbReference type="Pfam" id="PF04480">
    <property type="entry name" value="DUF559"/>
    <property type="match status" value="1"/>
</dbReference>
<organism evidence="2 3">
    <name type="scientific">Rhodococcus gordoniae</name>
    <dbReference type="NCBI Taxonomy" id="223392"/>
    <lineage>
        <taxon>Bacteria</taxon>
        <taxon>Bacillati</taxon>
        <taxon>Actinomycetota</taxon>
        <taxon>Actinomycetes</taxon>
        <taxon>Mycobacteriales</taxon>
        <taxon>Nocardiaceae</taxon>
        <taxon>Rhodococcus</taxon>
    </lineage>
</organism>
<name>A0A379M131_9NOCA</name>
<feature type="domain" description="DUF559" evidence="1">
    <location>
        <begin position="279"/>
        <end position="342"/>
    </location>
</feature>